<dbReference type="SMART" id="SM00173">
    <property type="entry name" value="RAS"/>
    <property type="match status" value="1"/>
</dbReference>
<sequence length="698" mass="75640">MSDLGTQAEWFFIGAAEEAATQTLSVDVTTSNSATQTDLQLAEEVAASALDTATRLDAGRALFWMGLGFTFLAGAWLMYPKKDAGQNAPLPEETKTEGTKAEGTNVEGTKVEGVGPAKIEEPVQQQLQQPPITRKDWVGAVPTLPNLEPFVATKPPQLSQLQTPGPAPPGPSPSENFQRDWAGPEAKDTDMADPADALTEDTMNRKMALVFAASALLLFTGFKLTRSLGKRANLDMFQEATKVASVRPGGPGYAKPDVQTRPQVEPMPPKSKPKEPSPVVYSNSGYSGLQQGKGHVERSPETYCDANMEILQKQKLSRNSTTAEASSLFLCLAALTHKCCAMEARGLNLPRKTTQQPLHVDLKWSKLYIPWRPWLSSCQYVQGRIAKLLIAMALPVTFGNFWGLATKPVKQSIEVGEDDTIDVLRQLIATKWSEPILARNVCVLGPEGDVRRGSSLINASEVSAVVSLQLPLDRDWNSHSDLIQTLPQDVHLVFVGDGREIAGKQGGVGKTSLVFRCRDCLGTGTGWTGMGRMNGSGHLREDGTVFFNNCEYPWKDSSGTVAMMSLSDASCSVSSQRSSYYDSASVVLILFSLASRSSFENIPKWRKEARDVPVVLVGTKLDLCETQPPSSCVSVQEAQAMARDIGALDYLECSALSGAGVDDIIDGAMWAFVMDAQTERGKARITQRQNRDQGCQVA</sequence>
<dbReference type="PRINTS" id="PR00449">
    <property type="entry name" value="RASTRNSFRMNG"/>
</dbReference>
<keyword evidence="4" id="KW-0812">Transmembrane</keyword>
<dbReference type="InterPro" id="IPR001806">
    <property type="entry name" value="Small_GTPase"/>
</dbReference>
<evidence type="ECO:0000256" key="4">
    <source>
        <dbReference type="SAM" id="Phobius"/>
    </source>
</evidence>
<keyword evidence="4" id="KW-0472">Membrane</keyword>
<dbReference type="GO" id="GO:0005525">
    <property type="term" value="F:GTP binding"/>
    <property type="evidence" value="ECO:0007669"/>
    <property type="project" value="UniProtKB-KW"/>
</dbReference>
<dbReference type="OrthoDB" id="8830751at2759"/>
<dbReference type="InterPro" id="IPR027417">
    <property type="entry name" value="P-loop_NTPase"/>
</dbReference>
<dbReference type="SMART" id="SM00175">
    <property type="entry name" value="RAB"/>
    <property type="match status" value="1"/>
</dbReference>
<dbReference type="PANTHER" id="PTHR24072">
    <property type="entry name" value="RHO FAMILY GTPASE"/>
    <property type="match status" value="1"/>
</dbReference>
<evidence type="ECO:0000313" key="5">
    <source>
        <dbReference type="EMBL" id="CAI3979212.1"/>
    </source>
</evidence>
<evidence type="ECO:0000256" key="1">
    <source>
        <dbReference type="ARBA" id="ARBA00022741"/>
    </source>
</evidence>
<organism evidence="5">
    <name type="scientific">Cladocopium goreaui</name>
    <dbReference type="NCBI Taxonomy" id="2562237"/>
    <lineage>
        <taxon>Eukaryota</taxon>
        <taxon>Sar</taxon>
        <taxon>Alveolata</taxon>
        <taxon>Dinophyceae</taxon>
        <taxon>Suessiales</taxon>
        <taxon>Symbiodiniaceae</taxon>
        <taxon>Cladocopium</taxon>
    </lineage>
</organism>
<dbReference type="PROSITE" id="PS51419">
    <property type="entry name" value="RAB"/>
    <property type="match status" value="1"/>
</dbReference>
<dbReference type="InterPro" id="IPR003578">
    <property type="entry name" value="Small_GTPase_Rho"/>
</dbReference>
<name>A0A9P1BTY1_9DINO</name>
<keyword evidence="4" id="KW-1133">Transmembrane helix</keyword>
<keyword evidence="7" id="KW-1185">Reference proteome</keyword>
<proteinExistence type="predicted"/>
<feature type="transmembrane region" description="Helical" evidence="4">
    <location>
        <begin position="61"/>
        <end position="79"/>
    </location>
</feature>
<feature type="compositionally biased region" description="Polar residues" evidence="3">
    <location>
        <begin position="281"/>
        <end position="290"/>
    </location>
</feature>
<keyword evidence="2" id="KW-0342">GTP-binding</keyword>
<dbReference type="Gene3D" id="3.40.50.300">
    <property type="entry name" value="P-loop containing nucleotide triphosphate hydrolases"/>
    <property type="match status" value="1"/>
</dbReference>
<dbReference type="Proteomes" id="UP001152797">
    <property type="component" value="Unassembled WGS sequence"/>
</dbReference>
<dbReference type="EMBL" id="CAMXCT010000467">
    <property type="protein sequence ID" value="CAI3979212.1"/>
    <property type="molecule type" value="Genomic_DNA"/>
</dbReference>
<dbReference type="AlphaFoldDB" id="A0A9P1BTY1"/>
<reference evidence="6 7" key="2">
    <citation type="submission" date="2024-05" db="EMBL/GenBank/DDBJ databases">
        <authorList>
            <person name="Chen Y."/>
            <person name="Shah S."/>
            <person name="Dougan E. K."/>
            <person name="Thang M."/>
            <person name="Chan C."/>
        </authorList>
    </citation>
    <scope>NUCLEOTIDE SEQUENCE [LARGE SCALE GENOMIC DNA]</scope>
</reference>
<dbReference type="SUPFAM" id="SSF52540">
    <property type="entry name" value="P-loop containing nucleoside triphosphate hydrolases"/>
    <property type="match status" value="1"/>
</dbReference>
<dbReference type="GO" id="GO:0007264">
    <property type="term" value="P:small GTPase-mediated signal transduction"/>
    <property type="evidence" value="ECO:0007669"/>
    <property type="project" value="InterPro"/>
</dbReference>
<feature type="region of interest" description="Disordered" evidence="3">
    <location>
        <begin position="247"/>
        <end position="298"/>
    </location>
</feature>
<dbReference type="PROSITE" id="PS51420">
    <property type="entry name" value="RHO"/>
    <property type="match status" value="1"/>
</dbReference>
<evidence type="ECO:0000256" key="2">
    <source>
        <dbReference type="ARBA" id="ARBA00023134"/>
    </source>
</evidence>
<dbReference type="Pfam" id="PF00071">
    <property type="entry name" value="Ras"/>
    <property type="match status" value="1"/>
</dbReference>
<evidence type="ECO:0000313" key="6">
    <source>
        <dbReference type="EMBL" id="CAL4766524.1"/>
    </source>
</evidence>
<reference evidence="5" key="1">
    <citation type="submission" date="2022-10" db="EMBL/GenBank/DDBJ databases">
        <authorList>
            <person name="Chen Y."/>
            <person name="Dougan E. K."/>
            <person name="Chan C."/>
            <person name="Rhodes N."/>
            <person name="Thang M."/>
        </authorList>
    </citation>
    <scope>NUCLEOTIDE SEQUENCE</scope>
</reference>
<dbReference type="SMART" id="SM00174">
    <property type="entry name" value="RHO"/>
    <property type="match status" value="1"/>
</dbReference>
<dbReference type="PROSITE" id="PS51421">
    <property type="entry name" value="RAS"/>
    <property type="match status" value="1"/>
</dbReference>
<keyword evidence="1" id="KW-0547">Nucleotide-binding</keyword>
<evidence type="ECO:0000313" key="7">
    <source>
        <dbReference type="Proteomes" id="UP001152797"/>
    </source>
</evidence>
<dbReference type="GO" id="GO:0003924">
    <property type="term" value="F:GTPase activity"/>
    <property type="evidence" value="ECO:0007669"/>
    <property type="project" value="InterPro"/>
</dbReference>
<feature type="region of interest" description="Disordered" evidence="3">
    <location>
        <begin position="156"/>
        <end position="192"/>
    </location>
</feature>
<gene>
    <name evidence="5" type="ORF">C1SCF055_LOCUS7181</name>
</gene>
<protein>
    <submittedName>
        <fullName evidence="5">Uncharacterized protein</fullName>
    </submittedName>
</protein>
<comment type="caution">
    <text evidence="5">The sequence shown here is derived from an EMBL/GenBank/DDBJ whole genome shotgun (WGS) entry which is preliminary data.</text>
</comment>
<dbReference type="EMBL" id="CAMXCT030000467">
    <property type="protein sequence ID" value="CAL4766524.1"/>
    <property type="molecule type" value="Genomic_DNA"/>
</dbReference>
<dbReference type="EMBL" id="CAMXCT020000467">
    <property type="protein sequence ID" value="CAL1132587.1"/>
    <property type="molecule type" value="Genomic_DNA"/>
</dbReference>
<accession>A0A9P1BTY1</accession>
<evidence type="ECO:0000256" key="3">
    <source>
        <dbReference type="SAM" id="MobiDB-lite"/>
    </source>
</evidence>